<evidence type="ECO:0000259" key="1">
    <source>
        <dbReference type="SMART" id="SM00849"/>
    </source>
</evidence>
<organism evidence="2">
    <name type="scientific">freshwater metagenome</name>
    <dbReference type="NCBI Taxonomy" id="449393"/>
    <lineage>
        <taxon>unclassified sequences</taxon>
        <taxon>metagenomes</taxon>
        <taxon>ecological metagenomes</taxon>
    </lineage>
</organism>
<evidence type="ECO:0000313" key="2">
    <source>
        <dbReference type="EMBL" id="CAB4565087.1"/>
    </source>
</evidence>
<dbReference type="PANTHER" id="PTHR43223:SF2">
    <property type="entry name" value="METALLO-BETA-LACTAMASE DOMAIN-CONTAINING PROTEIN"/>
    <property type="match status" value="1"/>
</dbReference>
<proteinExistence type="predicted"/>
<dbReference type="Gene3D" id="3.60.15.30">
    <property type="entry name" value="Metallo-beta-lactamase domain"/>
    <property type="match status" value="1"/>
</dbReference>
<sequence length="442" mass="48709">MADLIGLSTQIVDSGRADQPVNRTTGELSEIAPGLAMVESFSHVVTWDSGDGLVCFDTSHYNTGQQVVDSIRTWSSSPFAALVYTHGHADHVGGSAAFAANSAALGHNAPRVIGHKNVQRRFDRYRYTDSWNRLINARQFGGIRGDLDGIMNDLRPAAGGARPTRFIPDETLDTTDVVDKFASMKFGDTTVEFHHGRGETDDHLWSWFPEQKWVATGDFVIWNFPNAGNPQKVQRWPLEWAHALRAISAKEPELLLPAHGLPIAGKERIARVLDEIAGALEYLVKNVVEMMNAGETLDTIVHAVRVPEATLGKPYLRPLYDEPEFVVRNIWRQFGGWWDGAPSRLKPAPDAHLAHEIATLAGGAEVLISRAKDLADAGELRLACHLVDFAGWAAPDDPDIHTARAEIYEMRRKQEASLMSKGIFKSAVRESESVVKAALGER</sequence>
<accession>A0A6J6DLV4</accession>
<dbReference type="PANTHER" id="PTHR43223">
    <property type="entry name" value="ALKYL/ARYL-SULFATASE"/>
    <property type="match status" value="1"/>
</dbReference>
<dbReference type="Pfam" id="PF00753">
    <property type="entry name" value="Lactamase_B"/>
    <property type="match status" value="1"/>
</dbReference>
<dbReference type="InterPro" id="IPR029228">
    <property type="entry name" value="Alkyl_sulf_dimr"/>
</dbReference>
<dbReference type="InterPro" id="IPR036866">
    <property type="entry name" value="RibonucZ/Hydroxyglut_hydro"/>
</dbReference>
<dbReference type="SMART" id="SM00849">
    <property type="entry name" value="Lactamase_B"/>
    <property type="match status" value="1"/>
</dbReference>
<dbReference type="Pfam" id="PF14863">
    <property type="entry name" value="Alkyl_sulf_dimr"/>
    <property type="match status" value="1"/>
</dbReference>
<gene>
    <name evidence="2" type="ORF">UFOPK1704_00151</name>
</gene>
<dbReference type="InterPro" id="IPR052195">
    <property type="entry name" value="Bact_Alkyl/Aryl-Sulfatase"/>
</dbReference>
<protein>
    <submittedName>
        <fullName evidence="2">Unannotated protein</fullName>
    </submittedName>
</protein>
<dbReference type="AlphaFoldDB" id="A0A6J6DLV4"/>
<dbReference type="Gene3D" id="1.25.40.880">
    <property type="entry name" value="Alkyl sulfatase, dimerisation domain"/>
    <property type="match status" value="1"/>
</dbReference>
<dbReference type="EMBL" id="CAEZTQ010000015">
    <property type="protein sequence ID" value="CAB4565087.1"/>
    <property type="molecule type" value="Genomic_DNA"/>
</dbReference>
<dbReference type="SUPFAM" id="SSF56281">
    <property type="entry name" value="Metallo-hydrolase/oxidoreductase"/>
    <property type="match status" value="1"/>
</dbReference>
<name>A0A6J6DLV4_9ZZZZ</name>
<reference evidence="2" key="1">
    <citation type="submission" date="2020-05" db="EMBL/GenBank/DDBJ databases">
        <authorList>
            <person name="Chiriac C."/>
            <person name="Salcher M."/>
            <person name="Ghai R."/>
            <person name="Kavagutti S V."/>
        </authorList>
    </citation>
    <scope>NUCLEOTIDE SEQUENCE</scope>
</reference>
<dbReference type="InterPro" id="IPR038536">
    <property type="entry name" value="Alkyl/aryl-sulf_dimr_sf"/>
</dbReference>
<feature type="domain" description="Metallo-beta-lactamase" evidence="1">
    <location>
        <begin position="38"/>
        <end position="259"/>
    </location>
</feature>
<dbReference type="GO" id="GO:0046983">
    <property type="term" value="F:protein dimerization activity"/>
    <property type="evidence" value="ECO:0007669"/>
    <property type="project" value="InterPro"/>
</dbReference>
<dbReference type="InterPro" id="IPR001279">
    <property type="entry name" value="Metallo-B-lactamas"/>
</dbReference>